<keyword evidence="1" id="KW-1133">Transmembrane helix</keyword>
<dbReference type="Proteomes" id="UP000308197">
    <property type="component" value="Unassembled WGS sequence"/>
</dbReference>
<feature type="transmembrane region" description="Helical" evidence="1">
    <location>
        <begin position="15"/>
        <end position="33"/>
    </location>
</feature>
<dbReference type="AlphaFoldDB" id="A0A5C3NZ53"/>
<accession>A0A5C3NZ53</accession>
<organism evidence="2 3">
    <name type="scientific">Polyporus arcularius HHB13444</name>
    <dbReference type="NCBI Taxonomy" id="1314778"/>
    <lineage>
        <taxon>Eukaryota</taxon>
        <taxon>Fungi</taxon>
        <taxon>Dikarya</taxon>
        <taxon>Basidiomycota</taxon>
        <taxon>Agaricomycotina</taxon>
        <taxon>Agaricomycetes</taxon>
        <taxon>Polyporales</taxon>
        <taxon>Polyporaceae</taxon>
        <taxon>Polyporus</taxon>
    </lineage>
</organism>
<proteinExistence type="predicted"/>
<reference evidence="2 3" key="1">
    <citation type="journal article" date="2019" name="Nat. Ecol. Evol.">
        <title>Megaphylogeny resolves global patterns of mushroom evolution.</title>
        <authorList>
            <person name="Varga T."/>
            <person name="Krizsan K."/>
            <person name="Foldi C."/>
            <person name="Dima B."/>
            <person name="Sanchez-Garcia M."/>
            <person name="Sanchez-Ramirez S."/>
            <person name="Szollosi G.J."/>
            <person name="Szarkandi J.G."/>
            <person name="Papp V."/>
            <person name="Albert L."/>
            <person name="Andreopoulos W."/>
            <person name="Angelini C."/>
            <person name="Antonin V."/>
            <person name="Barry K.W."/>
            <person name="Bougher N.L."/>
            <person name="Buchanan P."/>
            <person name="Buyck B."/>
            <person name="Bense V."/>
            <person name="Catcheside P."/>
            <person name="Chovatia M."/>
            <person name="Cooper J."/>
            <person name="Damon W."/>
            <person name="Desjardin D."/>
            <person name="Finy P."/>
            <person name="Geml J."/>
            <person name="Haridas S."/>
            <person name="Hughes K."/>
            <person name="Justo A."/>
            <person name="Karasinski D."/>
            <person name="Kautmanova I."/>
            <person name="Kiss B."/>
            <person name="Kocsube S."/>
            <person name="Kotiranta H."/>
            <person name="LaButti K.M."/>
            <person name="Lechner B.E."/>
            <person name="Liimatainen K."/>
            <person name="Lipzen A."/>
            <person name="Lukacs Z."/>
            <person name="Mihaltcheva S."/>
            <person name="Morgado L.N."/>
            <person name="Niskanen T."/>
            <person name="Noordeloos M.E."/>
            <person name="Ohm R.A."/>
            <person name="Ortiz-Santana B."/>
            <person name="Ovrebo C."/>
            <person name="Racz N."/>
            <person name="Riley R."/>
            <person name="Savchenko A."/>
            <person name="Shiryaev A."/>
            <person name="Soop K."/>
            <person name="Spirin V."/>
            <person name="Szebenyi C."/>
            <person name="Tomsovsky M."/>
            <person name="Tulloss R.E."/>
            <person name="Uehling J."/>
            <person name="Grigoriev I.V."/>
            <person name="Vagvolgyi C."/>
            <person name="Papp T."/>
            <person name="Martin F.M."/>
            <person name="Miettinen O."/>
            <person name="Hibbett D.S."/>
            <person name="Nagy L.G."/>
        </authorList>
    </citation>
    <scope>NUCLEOTIDE SEQUENCE [LARGE SCALE GENOMIC DNA]</scope>
    <source>
        <strain evidence="2 3">HHB13444</strain>
    </source>
</reference>
<keyword evidence="1" id="KW-0472">Membrane</keyword>
<dbReference type="InParanoid" id="A0A5C3NZ53"/>
<dbReference type="EMBL" id="ML212357">
    <property type="protein sequence ID" value="TFK78733.1"/>
    <property type="molecule type" value="Genomic_DNA"/>
</dbReference>
<protein>
    <submittedName>
        <fullName evidence="2">Uncharacterized protein</fullName>
    </submittedName>
</protein>
<gene>
    <name evidence="2" type="ORF">K466DRAFT_606705</name>
</gene>
<sequence length="68" mass="7386">MYGAFEVPLNYRVKGVYFTGVSLSFVLTLAEHVSSKKQYWMSGVAATLAEVLKGLAELPTHCSSSSAR</sequence>
<keyword evidence="1" id="KW-0812">Transmembrane</keyword>
<evidence type="ECO:0000256" key="1">
    <source>
        <dbReference type="SAM" id="Phobius"/>
    </source>
</evidence>
<evidence type="ECO:0000313" key="3">
    <source>
        <dbReference type="Proteomes" id="UP000308197"/>
    </source>
</evidence>
<evidence type="ECO:0000313" key="2">
    <source>
        <dbReference type="EMBL" id="TFK78733.1"/>
    </source>
</evidence>
<keyword evidence="3" id="KW-1185">Reference proteome</keyword>
<name>A0A5C3NZ53_9APHY</name>